<reference evidence="3" key="1">
    <citation type="journal article" date="2019" name="Int. J. Syst. Evol. Microbiol.">
        <title>The Global Catalogue of Microorganisms (GCM) 10K type strain sequencing project: providing services to taxonomists for standard genome sequencing and annotation.</title>
        <authorList>
            <consortium name="The Broad Institute Genomics Platform"/>
            <consortium name="The Broad Institute Genome Sequencing Center for Infectious Disease"/>
            <person name="Wu L."/>
            <person name="Ma J."/>
        </authorList>
    </citation>
    <scope>NUCLEOTIDE SEQUENCE [LARGE SCALE GENOMIC DNA]</scope>
    <source>
        <strain evidence="3">KCTC 32998</strain>
    </source>
</reference>
<keyword evidence="1" id="KW-0812">Transmembrane</keyword>
<protein>
    <submittedName>
        <fullName evidence="2">Uncharacterized protein</fullName>
    </submittedName>
</protein>
<keyword evidence="3" id="KW-1185">Reference proteome</keyword>
<name>A0ABQ3EDP7_9GAMM</name>
<gene>
    <name evidence="2" type="ORF">GCM10009038_34960</name>
</gene>
<dbReference type="EMBL" id="BMZI01000008">
    <property type="protein sequence ID" value="GHB33005.1"/>
    <property type="molecule type" value="Genomic_DNA"/>
</dbReference>
<keyword evidence="1" id="KW-0472">Membrane</keyword>
<sequence length="133" mass="14920">MNVAHSSWEIIFAFGCAFFGGLAFLLGLISIILAPLLINKADDHFSCFTQKDEILFKGYPVSFARMGRYGLMLMSRAFPRAAARNFNNRPDRRQAIAQSPRWLRLVLMWIYGGFGVVAIFAVLFGFAMSITGK</sequence>
<feature type="transmembrane region" description="Helical" evidence="1">
    <location>
        <begin position="12"/>
        <end position="38"/>
    </location>
</feature>
<evidence type="ECO:0000256" key="1">
    <source>
        <dbReference type="SAM" id="Phobius"/>
    </source>
</evidence>
<feature type="transmembrane region" description="Helical" evidence="1">
    <location>
        <begin position="102"/>
        <end position="130"/>
    </location>
</feature>
<proteinExistence type="predicted"/>
<keyword evidence="1" id="KW-1133">Transmembrane helix</keyword>
<dbReference type="Proteomes" id="UP000646745">
    <property type="component" value="Unassembled WGS sequence"/>
</dbReference>
<comment type="caution">
    <text evidence="2">The sequence shown here is derived from an EMBL/GenBank/DDBJ whole genome shotgun (WGS) entry which is preliminary data.</text>
</comment>
<organism evidence="2 3">
    <name type="scientific">Salinicola rhizosphaerae</name>
    <dbReference type="NCBI Taxonomy" id="1443141"/>
    <lineage>
        <taxon>Bacteria</taxon>
        <taxon>Pseudomonadati</taxon>
        <taxon>Pseudomonadota</taxon>
        <taxon>Gammaproteobacteria</taxon>
        <taxon>Oceanospirillales</taxon>
        <taxon>Halomonadaceae</taxon>
        <taxon>Salinicola</taxon>
    </lineage>
</organism>
<evidence type="ECO:0000313" key="2">
    <source>
        <dbReference type="EMBL" id="GHB33005.1"/>
    </source>
</evidence>
<dbReference type="RefSeq" id="WP_189446014.1">
    <property type="nucleotide sequence ID" value="NZ_BMZI01000008.1"/>
</dbReference>
<accession>A0ABQ3EDP7</accession>
<evidence type="ECO:0000313" key="3">
    <source>
        <dbReference type="Proteomes" id="UP000646745"/>
    </source>
</evidence>